<dbReference type="SUPFAM" id="SSF52799">
    <property type="entry name" value="(Phosphotyrosine protein) phosphatases II"/>
    <property type="match status" value="1"/>
</dbReference>
<protein>
    <submittedName>
        <fullName evidence="3">Protein tyrosine/serine phosphatase</fullName>
    </submittedName>
</protein>
<reference evidence="3 4" key="1">
    <citation type="submission" date="2020-10" db="EMBL/GenBank/DDBJ databases">
        <title>Sequencing the genomes of 1000 actinobacteria strains.</title>
        <authorList>
            <person name="Klenk H.-P."/>
        </authorList>
    </citation>
    <scope>NUCLEOTIDE SEQUENCE [LARGE SCALE GENOMIC DNA]</scope>
    <source>
        <strain evidence="3 4">DSM 46744</strain>
    </source>
</reference>
<dbReference type="PANTHER" id="PTHR31126">
    <property type="entry name" value="TYROSINE-PROTEIN PHOSPHATASE"/>
    <property type="match status" value="1"/>
</dbReference>
<name>A0ABR9K0T0_9ACTN</name>
<dbReference type="PROSITE" id="PS00383">
    <property type="entry name" value="TYR_PHOSPHATASE_1"/>
    <property type="match status" value="1"/>
</dbReference>
<comment type="caution">
    <text evidence="3">The sequence shown here is derived from an EMBL/GenBank/DDBJ whole genome shotgun (WGS) entry which is preliminary data.</text>
</comment>
<dbReference type="RefSeq" id="WP_192762471.1">
    <property type="nucleotide sequence ID" value="NZ_JADBDZ010000001.1"/>
</dbReference>
<evidence type="ECO:0000259" key="2">
    <source>
        <dbReference type="PROSITE" id="PS50056"/>
    </source>
</evidence>
<dbReference type="Pfam" id="PF13350">
    <property type="entry name" value="Y_phosphatase3"/>
    <property type="match status" value="1"/>
</dbReference>
<dbReference type="InterPro" id="IPR029021">
    <property type="entry name" value="Prot-tyrosine_phosphatase-like"/>
</dbReference>
<evidence type="ECO:0000313" key="3">
    <source>
        <dbReference type="EMBL" id="MBE1536441.1"/>
    </source>
</evidence>
<evidence type="ECO:0000256" key="1">
    <source>
        <dbReference type="ARBA" id="ARBA00009580"/>
    </source>
</evidence>
<gene>
    <name evidence="3" type="ORF">H4W34_006274</name>
</gene>
<dbReference type="InterPro" id="IPR026893">
    <property type="entry name" value="Tyr/Ser_Pase_IphP-type"/>
</dbReference>
<dbReference type="EMBL" id="JADBDZ010000001">
    <property type="protein sequence ID" value="MBE1536441.1"/>
    <property type="molecule type" value="Genomic_DNA"/>
</dbReference>
<keyword evidence="4" id="KW-1185">Reference proteome</keyword>
<dbReference type="Gene3D" id="3.90.190.10">
    <property type="entry name" value="Protein tyrosine phosphatase superfamily"/>
    <property type="match status" value="1"/>
</dbReference>
<dbReference type="InterPro" id="IPR016130">
    <property type="entry name" value="Tyr_Pase_AS"/>
</dbReference>
<dbReference type="PROSITE" id="PS50056">
    <property type="entry name" value="TYR_PHOSPHATASE_2"/>
    <property type="match status" value="1"/>
</dbReference>
<evidence type="ECO:0000313" key="4">
    <source>
        <dbReference type="Proteomes" id="UP000627838"/>
    </source>
</evidence>
<accession>A0ABR9K0T0</accession>
<comment type="similarity">
    <text evidence="1">Belongs to the protein-tyrosine phosphatase family.</text>
</comment>
<dbReference type="Proteomes" id="UP000627838">
    <property type="component" value="Unassembled WGS sequence"/>
</dbReference>
<feature type="domain" description="Tyrosine specific protein phosphatases" evidence="2">
    <location>
        <begin position="129"/>
        <end position="164"/>
    </location>
</feature>
<proteinExistence type="inferred from homology"/>
<sequence length="254" mass="27545">MSGDTRWIELDGAVNARDLGGLPTADGRTTRRGRVLRSDNLQDLSVADVRLLCDDYALKNIVDLRSSTEIRLEGPGPLNRVPSITVHQLPLLPEGGHRTDVTADTTARALPAQDRSTGHYLGYLRDRGDSVVAALRVMTRTDGSALVHCAAGKDRTGVVCALALETVGVTREAIVADYAQTGERLDAVLARLRGTKTYAEDLDSLPADAHRPDPAIMEKVLTRLEEEFGGAVGWLTTHGWTDEDTQALQDRLLN</sequence>
<organism evidence="3 4">
    <name type="scientific">Actinomadura algeriensis</name>
    <dbReference type="NCBI Taxonomy" id="1679523"/>
    <lineage>
        <taxon>Bacteria</taxon>
        <taxon>Bacillati</taxon>
        <taxon>Actinomycetota</taxon>
        <taxon>Actinomycetes</taxon>
        <taxon>Streptosporangiales</taxon>
        <taxon>Thermomonosporaceae</taxon>
        <taxon>Actinomadura</taxon>
    </lineage>
</organism>
<dbReference type="InterPro" id="IPR000387">
    <property type="entry name" value="Tyr_Pase_dom"/>
</dbReference>
<dbReference type="PANTHER" id="PTHR31126:SF1">
    <property type="entry name" value="TYROSINE SPECIFIC PROTEIN PHOSPHATASES DOMAIN-CONTAINING PROTEIN"/>
    <property type="match status" value="1"/>
</dbReference>